<dbReference type="EMBL" id="FOXC01000016">
    <property type="protein sequence ID" value="SFP35785.1"/>
    <property type="molecule type" value="Genomic_DNA"/>
</dbReference>
<dbReference type="PANTHER" id="PTHR42850">
    <property type="entry name" value="METALLOPHOSPHOESTERASE"/>
    <property type="match status" value="1"/>
</dbReference>
<dbReference type="GO" id="GO:0005737">
    <property type="term" value="C:cytoplasm"/>
    <property type="evidence" value="ECO:0007669"/>
    <property type="project" value="TreeGrafter"/>
</dbReference>
<organism evidence="3 4">
    <name type="scientific">Halolactibacillus halophilus</name>
    <dbReference type="NCBI Taxonomy" id="306540"/>
    <lineage>
        <taxon>Bacteria</taxon>
        <taxon>Bacillati</taxon>
        <taxon>Bacillota</taxon>
        <taxon>Bacilli</taxon>
        <taxon>Bacillales</taxon>
        <taxon>Bacillaceae</taxon>
        <taxon>Halolactibacillus</taxon>
    </lineage>
</organism>
<dbReference type="STRING" id="306540.SAMN05421839_1163"/>
<dbReference type="InterPro" id="IPR050126">
    <property type="entry name" value="Ap4A_hydrolase"/>
</dbReference>
<dbReference type="GO" id="GO:0016791">
    <property type="term" value="F:phosphatase activity"/>
    <property type="evidence" value="ECO:0007669"/>
    <property type="project" value="TreeGrafter"/>
</dbReference>
<dbReference type="Gene3D" id="3.60.21.10">
    <property type="match status" value="1"/>
</dbReference>
<dbReference type="Pfam" id="PF00149">
    <property type="entry name" value="Metallophos"/>
    <property type="match status" value="1"/>
</dbReference>
<dbReference type="EMBL" id="BJWI01000012">
    <property type="protein sequence ID" value="GEM01564.1"/>
    <property type="molecule type" value="Genomic_DNA"/>
</dbReference>
<dbReference type="Proteomes" id="UP000321547">
    <property type="component" value="Unassembled WGS sequence"/>
</dbReference>
<reference evidence="3 4" key="1">
    <citation type="submission" date="2016-10" db="EMBL/GenBank/DDBJ databases">
        <authorList>
            <person name="de Groot N.N."/>
        </authorList>
    </citation>
    <scope>NUCLEOTIDE SEQUENCE [LARGE SCALE GENOMIC DNA]</scope>
    <source>
        <strain evidence="3 4">DSM 17073</strain>
    </source>
</reference>
<keyword evidence="5" id="KW-1185">Reference proteome</keyword>
<feature type="domain" description="Calcineurin-like phosphoesterase" evidence="1">
    <location>
        <begin position="3"/>
        <end position="196"/>
    </location>
</feature>
<sequence>MALDVIGDIHGCYEELVELIAQLGYIEKNGHFYHDDHRRLAFVGDLTDRGPASLRVIELVYQLVVVDQIAVYVPGNHCDKLYRYFLGNNVDVKHGLETTITEYNQLNQTDKDQIKRQFMTLYNQAPLYHYDKHLNVVISHAGILNHMIGQTSKHVKAFVLYGPKPKEYHPDGRPVRIDWTPHHNGETLVIYGHTPVLRPYISNNTVNIDLGCIFGNKLMAMRVPERTMMTVDSRQPFQPERFTDFEND</sequence>
<proteinExistence type="predicted"/>
<dbReference type="InterPro" id="IPR006186">
    <property type="entry name" value="Ser/Thr-sp_prot-phosphatase"/>
</dbReference>
<evidence type="ECO:0000313" key="4">
    <source>
        <dbReference type="Proteomes" id="UP000242243"/>
    </source>
</evidence>
<dbReference type="InterPro" id="IPR004843">
    <property type="entry name" value="Calcineurin-like_PHP"/>
</dbReference>
<evidence type="ECO:0000313" key="5">
    <source>
        <dbReference type="Proteomes" id="UP000321547"/>
    </source>
</evidence>
<dbReference type="InterPro" id="IPR041780">
    <property type="entry name" value="MPP_PrpE-like"/>
</dbReference>
<dbReference type="SUPFAM" id="SSF56300">
    <property type="entry name" value="Metallo-dependent phosphatases"/>
    <property type="match status" value="1"/>
</dbReference>
<name>A0A1I5PP30_9BACI</name>
<dbReference type="OrthoDB" id="9807890at2"/>
<dbReference type="CDD" id="cd07423">
    <property type="entry name" value="MPP_Prp_like"/>
    <property type="match status" value="1"/>
</dbReference>
<dbReference type="PANTHER" id="PTHR42850:SF7">
    <property type="entry name" value="BIS(5'-NUCLEOSYL)-TETRAPHOSPHATASE PRPE [ASYMMETRICAL]"/>
    <property type="match status" value="1"/>
</dbReference>
<accession>A0A1I5PP30</accession>
<dbReference type="PRINTS" id="PR00114">
    <property type="entry name" value="STPHPHTASE"/>
</dbReference>
<dbReference type="InterPro" id="IPR029052">
    <property type="entry name" value="Metallo-depent_PP-like"/>
</dbReference>
<reference evidence="2 5" key="2">
    <citation type="submission" date="2019-07" db="EMBL/GenBank/DDBJ databases">
        <title>Whole genome shotgun sequence of Halolactibacillus halophilus NBRC 100868.</title>
        <authorList>
            <person name="Hosoyama A."/>
            <person name="Uohara A."/>
            <person name="Ohji S."/>
            <person name="Ichikawa N."/>
        </authorList>
    </citation>
    <scope>NUCLEOTIDE SEQUENCE [LARGE SCALE GENOMIC DNA]</scope>
    <source>
        <strain evidence="2 5">NBRC 100868</strain>
    </source>
</reference>
<evidence type="ECO:0000259" key="1">
    <source>
        <dbReference type="Pfam" id="PF00149"/>
    </source>
</evidence>
<evidence type="ECO:0000313" key="2">
    <source>
        <dbReference type="EMBL" id="GEM01564.1"/>
    </source>
</evidence>
<dbReference type="RefSeq" id="WP_089831817.1">
    <property type="nucleotide sequence ID" value="NZ_BJWI01000012.1"/>
</dbReference>
<dbReference type="Proteomes" id="UP000242243">
    <property type="component" value="Unassembled WGS sequence"/>
</dbReference>
<protein>
    <submittedName>
        <fullName evidence="3">Bis(5'-nucleosyl)-tetraphosphatase (Symmetrical)</fullName>
    </submittedName>
    <submittedName>
        <fullName evidence="2">Bis(5'-nucleosyl)-tetraphosphatase PrpE [asymmetrical]</fullName>
    </submittedName>
</protein>
<gene>
    <name evidence="2" type="primary">prpE</name>
    <name evidence="2" type="ORF">HHA03_10960</name>
    <name evidence="3" type="ORF">SAMN05421839_1163</name>
</gene>
<dbReference type="AlphaFoldDB" id="A0A1I5PP30"/>
<evidence type="ECO:0000313" key="3">
    <source>
        <dbReference type="EMBL" id="SFP35785.1"/>
    </source>
</evidence>